<evidence type="ECO:0000313" key="1">
    <source>
        <dbReference type="EMBL" id="CAD8083792.1"/>
    </source>
</evidence>
<gene>
    <name evidence="1" type="ORF">PSON_ATCC_30995.1.T0450279</name>
</gene>
<sequence>MISINIKQEKKQRYKSVNSEERLKIIKYFIEGSLSASQIAQITGHNLSTIKAIFRIYKNEGRINKKEKRDRELHIQKNVAVFVVDEKTRYLNLIFKQHMKQEVILRSHDQFSEQQNDIINETLQQSANEVRNNMNSYQSKKNFDQALKRIQTNGIKEEDFQNISLKDNFQTNTYTQINGSTISNLFKNKQEQSFEKAQVIPPQKICIKQNQELNDLKRVFQQQVEEFLGKTHSDNLK</sequence>
<proteinExistence type="predicted"/>
<dbReference type="OrthoDB" id="291322at2759"/>
<dbReference type="AlphaFoldDB" id="A0A8S1MX11"/>
<comment type="caution">
    <text evidence="1">The sequence shown here is derived from an EMBL/GenBank/DDBJ whole genome shotgun (WGS) entry which is preliminary data.</text>
</comment>
<reference evidence="1" key="1">
    <citation type="submission" date="2021-01" db="EMBL/GenBank/DDBJ databases">
        <authorList>
            <consortium name="Genoscope - CEA"/>
            <person name="William W."/>
        </authorList>
    </citation>
    <scope>NUCLEOTIDE SEQUENCE</scope>
</reference>
<name>A0A8S1MX11_9CILI</name>
<dbReference type="Proteomes" id="UP000692954">
    <property type="component" value="Unassembled WGS sequence"/>
</dbReference>
<keyword evidence="2" id="KW-1185">Reference proteome</keyword>
<organism evidence="1 2">
    <name type="scientific">Paramecium sonneborni</name>
    <dbReference type="NCBI Taxonomy" id="65129"/>
    <lineage>
        <taxon>Eukaryota</taxon>
        <taxon>Sar</taxon>
        <taxon>Alveolata</taxon>
        <taxon>Ciliophora</taxon>
        <taxon>Intramacronucleata</taxon>
        <taxon>Oligohymenophorea</taxon>
        <taxon>Peniculida</taxon>
        <taxon>Parameciidae</taxon>
        <taxon>Paramecium</taxon>
    </lineage>
</organism>
<evidence type="ECO:0000313" key="2">
    <source>
        <dbReference type="Proteomes" id="UP000692954"/>
    </source>
</evidence>
<accession>A0A8S1MX11</accession>
<dbReference type="EMBL" id="CAJJDN010000045">
    <property type="protein sequence ID" value="CAD8083792.1"/>
    <property type="molecule type" value="Genomic_DNA"/>
</dbReference>
<protein>
    <submittedName>
        <fullName evidence="1">Uncharacterized protein</fullName>
    </submittedName>
</protein>